<organism evidence="1">
    <name type="scientific">Dulem virus 31</name>
    <dbReference type="NCBI Taxonomy" id="3145749"/>
    <lineage>
        <taxon>Viruses</taxon>
        <taxon>Monodnaviria</taxon>
        <taxon>Sangervirae</taxon>
        <taxon>Phixviricota</taxon>
        <taxon>Malgrandaviricetes</taxon>
        <taxon>Petitvirales</taxon>
        <taxon>Microviridae</taxon>
        <taxon>Microvirus</taxon>
    </lineage>
</organism>
<sequence>MTKLLDKICKVRDLVTSKDYGKLKFYKMEILKLKEEIHRHIAKKAKDYSYELDFTSQDLRELAKDIHSLFKKWDTALCPEKNIKKLLKNLKDNQINLNPFYEQTIPIMTARTENMQALTELLSLIEYHSVFLYMVEEASNDTFALKYTERF</sequence>
<protein>
    <submittedName>
        <fullName evidence="1">Uncharacterized protein</fullName>
    </submittedName>
</protein>
<proteinExistence type="predicted"/>
<evidence type="ECO:0000313" key="1">
    <source>
        <dbReference type="EMBL" id="XCD03117.1"/>
    </source>
</evidence>
<dbReference type="EMBL" id="PP511318">
    <property type="protein sequence ID" value="XCD03117.1"/>
    <property type="molecule type" value="Genomic_DNA"/>
</dbReference>
<reference evidence="1" key="1">
    <citation type="submission" date="2024-03" db="EMBL/GenBank/DDBJ databases">
        <title>Diverse circular DNA viruses in blood, oral, and fecal samples of captive lemurs.</title>
        <authorList>
            <person name="Paietta E.N."/>
            <person name="Kraberger S."/>
            <person name="Lund M.C."/>
            <person name="Custer J.M."/>
            <person name="Vargas K.M."/>
            <person name="Ehmke E.E."/>
            <person name="Yoder A.D."/>
            <person name="Varsani A."/>
        </authorList>
    </citation>
    <scope>NUCLEOTIDE SEQUENCE</scope>
    <source>
        <strain evidence="1">Duke_17_45</strain>
    </source>
</reference>
<name>A0AAU8AUK1_9VIRU</name>
<accession>A0AAU8AUK1</accession>